<dbReference type="EMBL" id="MSZX01000002">
    <property type="protein sequence ID" value="OPA80123.1"/>
    <property type="molecule type" value="Genomic_DNA"/>
</dbReference>
<keyword evidence="6" id="KW-1185">Reference proteome</keyword>
<evidence type="ECO:0000256" key="3">
    <source>
        <dbReference type="ARBA" id="ARBA00022801"/>
    </source>
</evidence>
<feature type="binding site" evidence="4">
    <location>
        <position position="108"/>
    </location>
    <ligand>
        <name>a divalent metal cation</name>
        <dbReference type="ChEBI" id="CHEBI:60240"/>
        <label>1</label>
    </ligand>
</feature>
<dbReference type="SUPFAM" id="SSF51556">
    <property type="entry name" value="Metallo-dependent hydrolases"/>
    <property type="match status" value="1"/>
</dbReference>
<sequence>MSNSAQEWEHTSRGLRAIDAHIHLDQYNEADQRRLLTESLEAGVEQVIAVSMRYDSCLATRALYESYPNQIIPAYGFHPEQALPEVQVLDQLFTWIRAHREEHFAIGEVGLPYYNRSEAEAKGLPFALEGYIALLDRFIQLAVELERPIVLHAVYEDTDITCDLLEKHGLKRAHFHWFKGAASTIQRMIKNGYYISITPDVRYEPEIQDLVRVYPIEQMMVETDGPWPFEGPYQGEQTHPKMVWDVVHTIAVLKGISYEMAAKTLHKNTITFYN</sequence>
<evidence type="ECO:0000313" key="6">
    <source>
        <dbReference type="Proteomes" id="UP000190188"/>
    </source>
</evidence>
<feature type="binding site" evidence="4">
    <location>
        <position position="21"/>
    </location>
    <ligand>
        <name>a divalent metal cation</name>
        <dbReference type="ChEBI" id="CHEBI:60240"/>
        <label>1</label>
    </ligand>
</feature>
<dbReference type="RefSeq" id="WP_078497470.1">
    <property type="nucleotide sequence ID" value="NZ_MSZX01000002.1"/>
</dbReference>
<proteinExistence type="inferred from homology"/>
<organism evidence="5 6">
    <name type="scientific">Paenibacillus selenitireducens</name>
    <dbReference type="NCBI Taxonomy" id="1324314"/>
    <lineage>
        <taxon>Bacteria</taxon>
        <taxon>Bacillati</taxon>
        <taxon>Bacillota</taxon>
        <taxon>Bacilli</taxon>
        <taxon>Bacillales</taxon>
        <taxon>Paenibacillaceae</taxon>
        <taxon>Paenibacillus</taxon>
    </lineage>
</organism>
<keyword evidence="3" id="KW-0378">Hydrolase</keyword>
<dbReference type="AlphaFoldDB" id="A0A1T2XKC1"/>
<dbReference type="STRING" id="1324314.BVG16_05085"/>
<dbReference type="PANTHER" id="PTHR46317">
    <property type="entry name" value="HYDROLASE OF PHP SUPERFAMILY-RELATED PROTEIN"/>
    <property type="match status" value="1"/>
</dbReference>
<dbReference type="Proteomes" id="UP000190188">
    <property type="component" value="Unassembled WGS sequence"/>
</dbReference>
<evidence type="ECO:0000256" key="1">
    <source>
        <dbReference type="ARBA" id="ARBA00009275"/>
    </source>
</evidence>
<dbReference type="CDD" id="cd01310">
    <property type="entry name" value="TatD_DNAse"/>
    <property type="match status" value="1"/>
</dbReference>
<evidence type="ECO:0000256" key="4">
    <source>
        <dbReference type="PIRSR" id="PIRSR005902-1"/>
    </source>
</evidence>
<dbReference type="Pfam" id="PF01026">
    <property type="entry name" value="TatD_DNase"/>
    <property type="match status" value="1"/>
</dbReference>
<feature type="binding site" evidence="4">
    <location>
        <position position="176"/>
    </location>
    <ligand>
        <name>a divalent metal cation</name>
        <dbReference type="ChEBI" id="CHEBI:60240"/>
        <label>2</label>
    </ligand>
</feature>
<dbReference type="PIRSF" id="PIRSF005902">
    <property type="entry name" value="DNase_TatD"/>
    <property type="match status" value="1"/>
</dbReference>
<evidence type="ECO:0000313" key="5">
    <source>
        <dbReference type="EMBL" id="OPA80123.1"/>
    </source>
</evidence>
<comment type="similarity">
    <text evidence="1">Belongs to the metallo-dependent hydrolases superfamily. TatD-type hydrolase family.</text>
</comment>
<gene>
    <name evidence="5" type="ORF">BVG16_05085</name>
</gene>
<reference evidence="5 6" key="1">
    <citation type="submission" date="2017-01" db="EMBL/GenBank/DDBJ databases">
        <title>Genome analysis of Paenibacillus selenitrireducens ES3-24.</title>
        <authorList>
            <person name="Xu D."/>
            <person name="Yao R."/>
            <person name="Zheng S."/>
        </authorList>
    </citation>
    <scope>NUCLEOTIDE SEQUENCE [LARGE SCALE GENOMIC DNA]</scope>
    <source>
        <strain evidence="5 6">ES3-24</strain>
    </source>
</reference>
<name>A0A1T2XKC1_9BACL</name>
<evidence type="ECO:0000256" key="2">
    <source>
        <dbReference type="ARBA" id="ARBA00022723"/>
    </source>
</evidence>
<dbReference type="GO" id="GO:0046872">
    <property type="term" value="F:metal ion binding"/>
    <property type="evidence" value="ECO:0007669"/>
    <property type="project" value="UniProtKB-KW"/>
</dbReference>
<dbReference type="InterPro" id="IPR001130">
    <property type="entry name" value="TatD-like"/>
</dbReference>
<dbReference type="InterPro" id="IPR032466">
    <property type="entry name" value="Metal_Hydrolase"/>
</dbReference>
<keyword evidence="2 4" id="KW-0479">Metal-binding</keyword>
<feature type="binding site" evidence="4">
    <location>
        <position position="224"/>
    </location>
    <ligand>
        <name>a divalent metal cation</name>
        <dbReference type="ChEBI" id="CHEBI:60240"/>
        <label>1</label>
    </ligand>
</feature>
<feature type="binding site" evidence="4">
    <location>
        <position position="152"/>
    </location>
    <ligand>
        <name>a divalent metal cation</name>
        <dbReference type="ChEBI" id="CHEBI:60240"/>
        <label>2</label>
    </ligand>
</feature>
<comment type="caution">
    <text evidence="5">The sequence shown here is derived from an EMBL/GenBank/DDBJ whole genome shotgun (WGS) entry which is preliminary data.</text>
</comment>
<feature type="binding site" evidence="4">
    <location>
        <position position="23"/>
    </location>
    <ligand>
        <name>a divalent metal cation</name>
        <dbReference type="ChEBI" id="CHEBI:60240"/>
        <label>1</label>
    </ligand>
</feature>
<dbReference type="PANTHER" id="PTHR46317:SF1">
    <property type="entry name" value="HYDROLASE, TATD FAMILY"/>
    <property type="match status" value="1"/>
</dbReference>
<dbReference type="GO" id="GO:0016788">
    <property type="term" value="F:hydrolase activity, acting on ester bonds"/>
    <property type="evidence" value="ECO:0007669"/>
    <property type="project" value="InterPro"/>
</dbReference>
<accession>A0A1T2XKC1</accession>
<dbReference type="Gene3D" id="3.20.20.140">
    <property type="entry name" value="Metal-dependent hydrolases"/>
    <property type="match status" value="1"/>
</dbReference>
<protein>
    <submittedName>
        <fullName evidence="5">DNAase</fullName>
    </submittedName>
</protein>
<dbReference type="OrthoDB" id="9775608at2"/>